<dbReference type="GO" id="GO:0046872">
    <property type="term" value="F:metal ion binding"/>
    <property type="evidence" value="ECO:0007669"/>
    <property type="project" value="UniProtKB-KW"/>
</dbReference>
<dbReference type="RefSeq" id="WP_015375813.1">
    <property type="nucleotide sequence ID" value="NZ_CP061470.1"/>
</dbReference>
<dbReference type="KEGG" id="gza:IC807_11600"/>
<dbReference type="InterPro" id="IPR006121">
    <property type="entry name" value="HMA_dom"/>
</dbReference>
<dbReference type="PROSITE" id="PS01047">
    <property type="entry name" value="HMA_1"/>
    <property type="match status" value="1"/>
</dbReference>
<dbReference type="InterPro" id="IPR017969">
    <property type="entry name" value="Heavy-metal-associated_CS"/>
</dbReference>
<protein>
    <submittedName>
        <fullName evidence="3">Heavy-metal-associated domain-containing protein</fullName>
    </submittedName>
</protein>
<sequence>MKTYRMTVRGMTCTGCEQHVARALGAIGAKLMDVSFQRGEAVFALPEDTDVDMARQAVQNAHYEPGDIFRLFLG</sequence>
<name>A0A1V9C6P4_9BACL</name>
<keyword evidence="4" id="KW-1185">Reference proteome</keyword>
<dbReference type="Proteomes" id="UP000516388">
    <property type="component" value="Chromosome"/>
</dbReference>
<gene>
    <name evidence="3" type="ORF">IC807_11600</name>
</gene>
<evidence type="ECO:0000256" key="1">
    <source>
        <dbReference type="ARBA" id="ARBA00022723"/>
    </source>
</evidence>
<dbReference type="SUPFAM" id="SSF55008">
    <property type="entry name" value="HMA, heavy metal-associated domain"/>
    <property type="match status" value="1"/>
</dbReference>
<proteinExistence type="predicted"/>
<accession>A0A1V9C6P4</accession>
<dbReference type="AlphaFoldDB" id="A0A1V9C6P4"/>
<dbReference type="EMBL" id="CP061470">
    <property type="protein sequence ID" value="QNU17088.1"/>
    <property type="molecule type" value="Genomic_DNA"/>
</dbReference>
<evidence type="ECO:0000313" key="4">
    <source>
        <dbReference type="Proteomes" id="UP000516388"/>
    </source>
</evidence>
<evidence type="ECO:0000313" key="3">
    <source>
        <dbReference type="EMBL" id="QNU17088.1"/>
    </source>
</evidence>
<evidence type="ECO:0000259" key="2">
    <source>
        <dbReference type="PROSITE" id="PS50846"/>
    </source>
</evidence>
<dbReference type="PROSITE" id="PS50846">
    <property type="entry name" value="HMA_2"/>
    <property type="match status" value="1"/>
</dbReference>
<dbReference type="InterPro" id="IPR036163">
    <property type="entry name" value="HMA_dom_sf"/>
</dbReference>
<keyword evidence="1" id="KW-0479">Metal-binding</keyword>
<organism evidence="3 4">
    <name type="scientific">Geobacillus zalihae</name>
    <dbReference type="NCBI Taxonomy" id="213419"/>
    <lineage>
        <taxon>Bacteria</taxon>
        <taxon>Bacillati</taxon>
        <taxon>Bacillota</taxon>
        <taxon>Bacilli</taxon>
        <taxon>Bacillales</taxon>
        <taxon>Anoxybacillaceae</taxon>
        <taxon>Geobacillus</taxon>
    </lineage>
</organism>
<dbReference type="Gene3D" id="3.30.70.100">
    <property type="match status" value="1"/>
</dbReference>
<feature type="domain" description="HMA" evidence="2">
    <location>
        <begin position="2"/>
        <end position="66"/>
    </location>
</feature>
<reference evidence="3 4" key="1">
    <citation type="submission" date="2020-09" db="EMBL/GenBank/DDBJ databases">
        <title>Complete Geobacillus genomes through the use of hybrid genome assembly.</title>
        <authorList>
            <person name="Vera D.L."/>
            <person name="Venkateswaran K."/>
            <person name="Singh N.K."/>
            <person name="Landry K."/>
        </authorList>
    </citation>
    <scope>NUCLEOTIDE SEQUENCE [LARGE SCALE GENOMIC DNA]</scope>
    <source>
        <strain evidence="3 4">SURF-189</strain>
    </source>
</reference>
<dbReference type="CDD" id="cd00371">
    <property type="entry name" value="HMA"/>
    <property type="match status" value="1"/>
</dbReference>